<gene>
    <name evidence="9" type="ORF">PoB_003159500</name>
</gene>
<dbReference type="SUPFAM" id="SSF46785">
    <property type="entry name" value="Winged helix' DNA-binding domain"/>
    <property type="match status" value="1"/>
</dbReference>
<dbReference type="CDD" id="cd04478">
    <property type="entry name" value="RPA2_DBD_D"/>
    <property type="match status" value="1"/>
</dbReference>
<keyword evidence="4" id="KW-0238">DNA-binding</keyword>
<reference evidence="9 10" key="1">
    <citation type="journal article" date="2021" name="Elife">
        <title>Chloroplast acquisition without the gene transfer in kleptoplastic sea slugs, Plakobranchus ocellatus.</title>
        <authorList>
            <person name="Maeda T."/>
            <person name="Takahashi S."/>
            <person name="Yoshida T."/>
            <person name="Shimamura S."/>
            <person name="Takaki Y."/>
            <person name="Nagai Y."/>
            <person name="Toyoda A."/>
            <person name="Suzuki Y."/>
            <person name="Arimoto A."/>
            <person name="Ishii H."/>
            <person name="Satoh N."/>
            <person name="Nishiyama T."/>
            <person name="Hasebe M."/>
            <person name="Maruyama T."/>
            <person name="Minagawa J."/>
            <person name="Obokata J."/>
            <person name="Shigenobu S."/>
        </authorList>
    </citation>
    <scope>NUCLEOTIDE SEQUENCE [LARGE SCALE GENOMIC DNA]</scope>
</reference>
<feature type="cross-link" description="Glycyl lysine isopeptide (Lys-Gly) (interchain with G-Cter in ubiquitin)" evidence="6">
    <location>
        <position position="29"/>
    </location>
</feature>
<dbReference type="GO" id="GO:0006289">
    <property type="term" value="P:nucleotide-excision repair"/>
    <property type="evidence" value="ECO:0007669"/>
    <property type="project" value="TreeGrafter"/>
</dbReference>
<dbReference type="GO" id="GO:0005662">
    <property type="term" value="C:DNA replication factor A complex"/>
    <property type="evidence" value="ECO:0007669"/>
    <property type="project" value="TreeGrafter"/>
</dbReference>
<evidence type="ECO:0000313" key="10">
    <source>
        <dbReference type="Proteomes" id="UP000735302"/>
    </source>
</evidence>
<evidence type="ECO:0000256" key="6">
    <source>
        <dbReference type="PIRSR" id="PIRSR036949-1"/>
    </source>
</evidence>
<feature type="domain" description="Replication protein A C-terminal" evidence="8">
    <location>
        <begin position="161"/>
        <end position="250"/>
    </location>
</feature>
<proteinExistence type="inferred from homology"/>
<dbReference type="InterPro" id="IPR040260">
    <property type="entry name" value="RFA2-like"/>
</dbReference>
<keyword evidence="3" id="KW-0235">DNA replication</keyword>
<dbReference type="InterPro" id="IPR036388">
    <property type="entry name" value="WH-like_DNA-bd_sf"/>
</dbReference>
<name>A0AAV4ACM0_9GAST</name>
<evidence type="ECO:0000256" key="7">
    <source>
        <dbReference type="SAM" id="MobiDB-lite"/>
    </source>
</evidence>
<dbReference type="PANTHER" id="PTHR13989:SF16">
    <property type="entry name" value="REPLICATION PROTEIN A2"/>
    <property type="match status" value="1"/>
</dbReference>
<dbReference type="GO" id="GO:0000724">
    <property type="term" value="P:double-strand break repair via homologous recombination"/>
    <property type="evidence" value="ECO:0007669"/>
    <property type="project" value="TreeGrafter"/>
</dbReference>
<keyword evidence="5" id="KW-0539">Nucleus</keyword>
<feature type="cross-link" description="Glycyl lysine isopeptide (Lys-Gly) (interchain with G-Cter in ubiquitin)" evidence="6">
    <location>
        <position position="28"/>
    </location>
</feature>
<dbReference type="InterPro" id="IPR012340">
    <property type="entry name" value="NA-bd_OB-fold"/>
</dbReference>
<dbReference type="SUPFAM" id="SSF50249">
    <property type="entry name" value="Nucleic acid-binding proteins"/>
    <property type="match status" value="1"/>
</dbReference>
<evidence type="ECO:0000256" key="4">
    <source>
        <dbReference type="ARBA" id="ARBA00023125"/>
    </source>
</evidence>
<evidence type="ECO:0000256" key="2">
    <source>
        <dbReference type="ARBA" id="ARBA00007815"/>
    </source>
</evidence>
<evidence type="ECO:0000256" key="5">
    <source>
        <dbReference type="ARBA" id="ARBA00023242"/>
    </source>
</evidence>
<accession>A0AAV4ACM0</accession>
<comment type="similarity">
    <text evidence="2">Belongs to the replication factor A protein 2 family.</text>
</comment>
<evidence type="ECO:0000256" key="1">
    <source>
        <dbReference type="ARBA" id="ARBA00004123"/>
    </source>
</evidence>
<dbReference type="Gene3D" id="1.10.10.10">
    <property type="entry name" value="Winged helix-like DNA-binding domain superfamily/Winged helix DNA-binding domain"/>
    <property type="match status" value="1"/>
</dbReference>
<organism evidence="9 10">
    <name type="scientific">Plakobranchus ocellatus</name>
    <dbReference type="NCBI Taxonomy" id="259542"/>
    <lineage>
        <taxon>Eukaryota</taxon>
        <taxon>Metazoa</taxon>
        <taxon>Spiralia</taxon>
        <taxon>Lophotrochozoa</taxon>
        <taxon>Mollusca</taxon>
        <taxon>Gastropoda</taxon>
        <taxon>Heterobranchia</taxon>
        <taxon>Euthyneura</taxon>
        <taxon>Panpulmonata</taxon>
        <taxon>Sacoglossa</taxon>
        <taxon>Placobranchoidea</taxon>
        <taxon>Plakobranchidae</taxon>
        <taxon>Plakobranchus</taxon>
    </lineage>
</organism>
<dbReference type="GO" id="GO:0000781">
    <property type="term" value="C:chromosome, telomeric region"/>
    <property type="evidence" value="ECO:0007669"/>
    <property type="project" value="TreeGrafter"/>
</dbReference>
<evidence type="ECO:0000313" key="9">
    <source>
        <dbReference type="EMBL" id="GFO05090.1"/>
    </source>
</evidence>
<dbReference type="InterPro" id="IPR014646">
    <property type="entry name" value="Rfa2/RPA32"/>
</dbReference>
<dbReference type="FunFam" id="1.10.10.10:FF:000168">
    <property type="entry name" value="Replication protein A 32 kDa subunit"/>
    <property type="match status" value="1"/>
</dbReference>
<dbReference type="Gene3D" id="2.40.50.140">
    <property type="entry name" value="Nucleic acid-binding proteins"/>
    <property type="match status" value="1"/>
</dbReference>
<evidence type="ECO:0000259" key="8">
    <source>
        <dbReference type="Pfam" id="PF08784"/>
    </source>
</evidence>
<dbReference type="AlphaFoldDB" id="A0AAV4ACM0"/>
<dbReference type="Proteomes" id="UP000735302">
    <property type="component" value="Unassembled WGS sequence"/>
</dbReference>
<dbReference type="PANTHER" id="PTHR13989">
    <property type="entry name" value="REPLICATION PROTEIN A-RELATED"/>
    <property type="match status" value="1"/>
</dbReference>
<dbReference type="Pfam" id="PF08784">
    <property type="entry name" value="RPA_C"/>
    <property type="match status" value="1"/>
</dbReference>
<dbReference type="InterPro" id="IPR014892">
    <property type="entry name" value="RPA_C"/>
</dbReference>
<sequence length="257" mass="28272">MWNNQDFNQSGFSQAQGGGFNTPQGDEKKKSKRSNNIVPVTVAQILTAKHEDDVFMSGHQELSQVTLVGLIKSVNESPTRIDYVIDDMTGPPLDVRRFNDSDENEEMEAPTSNAYPPNTYVRINGLLRAFGGKRTVNAFKITPLTDMNELTCHMLEVIHASATSQQQLQMPATGGQTSMGTSGMDMGEQIAGLSPLQMQVQTIIRSDQSERGCSIDEICQQLRSVAPKAIRDAIEFLSSEGHIYSTVDDEHFQATDA</sequence>
<evidence type="ECO:0000256" key="3">
    <source>
        <dbReference type="ARBA" id="ARBA00022705"/>
    </source>
</evidence>
<keyword evidence="10" id="KW-1185">Reference proteome</keyword>
<comment type="subcellular location">
    <subcellularLocation>
        <location evidence="1">Nucleus</location>
    </subcellularLocation>
</comment>
<dbReference type="PIRSF" id="PIRSF036949">
    <property type="entry name" value="RPA32"/>
    <property type="match status" value="1"/>
</dbReference>
<dbReference type="GO" id="GO:0003697">
    <property type="term" value="F:single-stranded DNA binding"/>
    <property type="evidence" value="ECO:0007669"/>
    <property type="project" value="TreeGrafter"/>
</dbReference>
<comment type="caution">
    <text evidence="9">The sequence shown here is derived from an EMBL/GenBank/DDBJ whole genome shotgun (WGS) entry which is preliminary data.</text>
</comment>
<feature type="region of interest" description="Disordered" evidence="7">
    <location>
        <begin position="1"/>
        <end position="35"/>
    </location>
</feature>
<dbReference type="GO" id="GO:0035861">
    <property type="term" value="C:site of double-strand break"/>
    <property type="evidence" value="ECO:0007669"/>
    <property type="project" value="TreeGrafter"/>
</dbReference>
<dbReference type="EMBL" id="BLXT01003746">
    <property type="protein sequence ID" value="GFO05090.1"/>
    <property type="molecule type" value="Genomic_DNA"/>
</dbReference>
<protein>
    <submittedName>
        <fullName evidence="9">Replication protein a 32 kDa subunit-like</fullName>
    </submittedName>
</protein>
<dbReference type="InterPro" id="IPR036390">
    <property type="entry name" value="WH_DNA-bd_sf"/>
</dbReference>
<dbReference type="GO" id="GO:0006260">
    <property type="term" value="P:DNA replication"/>
    <property type="evidence" value="ECO:0007669"/>
    <property type="project" value="UniProtKB-KW"/>
</dbReference>